<evidence type="ECO:0000256" key="2">
    <source>
        <dbReference type="SAM" id="SignalP"/>
    </source>
</evidence>
<accession>A0AA36HRN6</accession>
<feature type="region of interest" description="Disordered" evidence="1">
    <location>
        <begin position="558"/>
        <end position="603"/>
    </location>
</feature>
<organism evidence="3 4">
    <name type="scientific">Effrenium voratum</name>
    <dbReference type="NCBI Taxonomy" id="2562239"/>
    <lineage>
        <taxon>Eukaryota</taxon>
        <taxon>Sar</taxon>
        <taxon>Alveolata</taxon>
        <taxon>Dinophyceae</taxon>
        <taxon>Suessiales</taxon>
        <taxon>Symbiodiniaceae</taxon>
        <taxon>Effrenium</taxon>
    </lineage>
</organism>
<evidence type="ECO:0000256" key="1">
    <source>
        <dbReference type="SAM" id="MobiDB-lite"/>
    </source>
</evidence>
<feature type="signal peptide" evidence="2">
    <location>
        <begin position="1"/>
        <end position="16"/>
    </location>
</feature>
<feature type="region of interest" description="Disordered" evidence="1">
    <location>
        <begin position="510"/>
        <end position="534"/>
    </location>
</feature>
<name>A0AA36HRN6_9DINO</name>
<comment type="caution">
    <text evidence="3">The sequence shown here is derived from an EMBL/GenBank/DDBJ whole genome shotgun (WGS) entry which is preliminary data.</text>
</comment>
<dbReference type="Proteomes" id="UP001178507">
    <property type="component" value="Unassembled WGS sequence"/>
</dbReference>
<feature type="chain" id="PRO_5041401308" evidence="2">
    <location>
        <begin position="17"/>
        <end position="1927"/>
    </location>
</feature>
<sequence length="1927" mass="211818">MTWLRWCFCCFFWAEALDVAEYYSASGVDCPLPGTGEDSDVTVDVTVQWPTGEALVPRCLLPKDNTNYLPQILDFYPKVGVAGETVLVEILGRRFPHILAAENKSVVECSLGGDGYRAPATLLSDKRVICNVSSHVAGEQKLGLVFAGMLQAYARKLMTFGKVGAPTLQASTIDEEDSEECKDTQVFCQPPPPEPALVEVPTQRSQDVSPAVATSNAQDVDNLYSVWEVVSVVPDTLPIDNSAYVVTFSTPPERGLACRLYPDGEMVFASQLTNVSITCNLAVGAPGSYALQVGEAPDFNFLTLPVGIEVFRQPSLLQISPAQVYPGQVWTLHLLATEFPEQRMTFSSFRCKVGSRLVPGEVSTSRVASCQLSVADVEAIGPGRHFVEVLPDGIHETRSEPQVLLEVYPEKAQIESLPAPKPSKTSCAFRVYAMAMYQVQGGERGIIVRGTADLVSPQLGRVSTGAILKEVELCEGRMSYELVSGTGPAKGWVTMNLKGKDLLLKLEKEEVTEVSTSEGESSEPKEELPEEEAEAFQQYLEKFGENRCGGPGYNRKAFPWATGTAPPKRSQNQEELEAALSAPKPKVEKKARRGATATDSDGEEVPLCCRCHMPVGEFAYEGREGRGSCVHAECMAQILVEDAQRQEDRRAGWENEKKLRSRKEYDIGWRMESVPKNGPWAQRFGLEVSERGLVALVLDEASKTVKAAPTLEPAAGVNLEYLLLALKVRKTASREPLFSLDPVDPQNLEKTPQKKMYEPSWLAGTSVGDVMFQADYFLKELALGEYEMPVAGMLSVFDWSELSDKDKAWAGREWFVVRKAEVRLAEDKTLVPFVKMGVEAREQVVTKKGLEDAPVTTSNHPLKKFADAFSRHFDLIAERKSVVFHLRELAKASVMAKYLVDSKIRLDPQWYKMADEIVKSTKKEAHPEIPQLWNMRGNSRIQLKNGRLIDMFTGGQKNLQAIYGGVEFGLDRFELAQRHALQGQTGMQLGQSGRPMFMPQRFQLGQRAEMPQGVDLNLDKFDLSRVDRFTNLAPHSAAPDSAAARVTLGRAFLRSLQQGLDLKPEHREILVKVFQSPQCDRTEEGNSFIPPDPNMEYTSRLRSMVHEEKSLLERRKLRFCDKGFIVGNAGQDFPRSWTSRFQIEKDGHAAKPGVSPTGLNKVEVDSTFAAKLVNEVLPAAAPEFQKSTEDGTIFRIYHIGSLEIRTTQEKDKEEKVGVVYSGKAAGTSLVMSSSADLPEHERLEEIKVFLEPAEASGSQPHFYVVCLTVKKNIIVSEMLANGTTTFVVNPKNLEDRNSLAKHMFRADCLNLTLKDLKDLKKAQCAGGAVSISARKQYVKSVFSKLTGKSFKGKWGGFIRRYAGPAVFLGGPPMAMPRTGGLGNGTWSSDLMSLRSRGGLLYVKGQRLPKDADCIFGEDKPLEGLYAVYAAAVYYNETTISCIIPQEAPAGGSVLFRLAAAGQIVDVDHPTSNMRLAIGEQLQNVDPHAGTVFLRERSEILIGGMPAGFGRLSPYDGGGSCALGPPDEHFNHTKEEQSFGPHCAGCGAVCRATPKHLPEVELRMRMSGTAGWPGGAMQLLPSLPALGDLRMTPREAFAEDVQLRFRGEGLQDYVQMFPHRFSCHIGPDLAAPASLVRGDWPLSCHFPDLGAVKGLEVRVQLVFSHAGIQKNLGPAFPLTLRLRPVVSAVSPPLALAQLATPLALQVARLPASAQLRCDFGRFGTSLAIATGSSVHCRAPAISSKTAAGSLQLRVAIEENFRQQIVVMAVEDFRWIAAPADPVVEALPPYTAPLGAAVFLEWKSHAPLFEVLARVPYRCSWRQTEMGDLSTAVLALSPQMARCQVPLASVPHAVAVRLEDPTGQVLVEGPLFRYFAPLRGTWWLPERITTSSVLRFQTNEASYPDMAYGQPLPGVSIHCQYGHVRRLWR</sequence>
<protein>
    <submittedName>
        <fullName evidence="3">Uncharacterized protein</fullName>
    </submittedName>
</protein>
<keyword evidence="4" id="KW-1185">Reference proteome</keyword>
<dbReference type="EMBL" id="CAUJNA010000180">
    <property type="protein sequence ID" value="CAJ1373239.1"/>
    <property type="molecule type" value="Genomic_DNA"/>
</dbReference>
<evidence type="ECO:0000313" key="4">
    <source>
        <dbReference type="Proteomes" id="UP001178507"/>
    </source>
</evidence>
<reference evidence="3" key="1">
    <citation type="submission" date="2023-08" db="EMBL/GenBank/DDBJ databases">
        <authorList>
            <person name="Chen Y."/>
            <person name="Shah S."/>
            <person name="Dougan E. K."/>
            <person name="Thang M."/>
            <person name="Chan C."/>
        </authorList>
    </citation>
    <scope>NUCLEOTIDE SEQUENCE</scope>
</reference>
<keyword evidence="2" id="KW-0732">Signal</keyword>
<evidence type="ECO:0000313" key="3">
    <source>
        <dbReference type="EMBL" id="CAJ1373239.1"/>
    </source>
</evidence>
<gene>
    <name evidence="3" type="ORF">EVOR1521_LOCUS3120</name>
</gene>
<proteinExistence type="predicted"/>